<dbReference type="KEGG" id="foc:127751117"/>
<sequence length="365" mass="41219">MPKYKRGVRRYLTKAPKGKRYYGKNKVIRRVQGRDMVAHEEASHGEVSAAEHTTQLTEEQVGQSGWPTGVHDPFFGFEREVSLPGSKCRPITVLSLFDGISSGHVALNQLGIPILRYFTSEICPNALRVQSLRHPNVIRLGDVRHVTAEVIDRLGNIDLLLGSSPCNDLSRVNPKRAGLNGGTGVLYYEFYRILKYLQVKYENQNHTMRWLFENTCHLDSSTLHQMTSDMGVPTKRCASAFLPVTRQRYFWGNIPGLHSEVVVKQPRWELQDFIDRNKTAVTSQARTLTSNRSGNYAKYASAREFLSPTDYERLQGKHVTGCCLEPHYTDANLSITARISLLAKGWCVPVIVDILSNLVPIFSDK</sequence>
<dbReference type="GO" id="GO:0005634">
    <property type="term" value="C:nucleus"/>
    <property type="evidence" value="ECO:0007669"/>
    <property type="project" value="TreeGrafter"/>
</dbReference>
<reference evidence="7" key="1">
    <citation type="submission" date="2025-08" db="UniProtKB">
        <authorList>
            <consortium name="RefSeq"/>
        </authorList>
    </citation>
    <scope>IDENTIFICATION</scope>
    <source>
        <tissue evidence="7">Whole organism</tissue>
    </source>
</reference>
<dbReference type="AlphaFoldDB" id="A0A9C6XTP9"/>
<dbReference type="InterPro" id="IPR029063">
    <property type="entry name" value="SAM-dependent_MTases_sf"/>
</dbReference>
<dbReference type="InterPro" id="IPR001525">
    <property type="entry name" value="C5_MeTfrase"/>
</dbReference>
<accession>A0A9C6XTP9</accession>
<dbReference type="EC" id="2.1.1.37" evidence="1"/>
<protein>
    <recommendedName>
        <fullName evidence="1">DNA (cytosine-5-)-methyltransferase</fullName>
        <ecNumber evidence="1">2.1.1.37</ecNumber>
    </recommendedName>
</protein>
<dbReference type="PANTHER" id="PTHR23068:SF25">
    <property type="entry name" value="DNA (CYTOSINE-5)-METHYLTRANSFERASE DRM2"/>
    <property type="match status" value="1"/>
</dbReference>
<dbReference type="RefSeq" id="XP_052130151.1">
    <property type="nucleotide sequence ID" value="XM_052274191.1"/>
</dbReference>
<keyword evidence="3" id="KW-0808">Transferase</keyword>
<dbReference type="GeneID" id="127751117"/>
<dbReference type="InterPro" id="IPR018117">
    <property type="entry name" value="C5_DNA_meth_AS"/>
</dbReference>
<feature type="compositionally biased region" description="Polar residues" evidence="5">
    <location>
        <begin position="51"/>
        <end position="66"/>
    </location>
</feature>
<evidence type="ECO:0000256" key="3">
    <source>
        <dbReference type="ARBA" id="ARBA00022679"/>
    </source>
</evidence>
<evidence type="ECO:0000256" key="4">
    <source>
        <dbReference type="ARBA" id="ARBA00022691"/>
    </source>
</evidence>
<dbReference type="GO" id="GO:0003886">
    <property type="term" value="F:DNA (cytosine-5-)-methyltransferase activity"/>
    <property type="evidence" value="ECO:0007669"/>
    <property type="project" value="UniProtKB-EC"/>
</dbReference>
<name>A0A9C6XTP9_FRAOC</name>
<dbReference type="PANTHER" id="PTHR23068">
    <property type="entry name" value="DNA CYTOSINE-5- -METHYLTRANSFERASE 3-RELATED"/>
    <property type="match status" value="1"/>
</dbReference>
<proteinExistence type="predicted"/>
<dbReference type="OrthoDB" id="641149at2759"/>
<evidence type="ECO:0000256" key="2">
    <source>
        <dbReference type="ARBA" id="ARBA00022603"/>
    </source>
</evidence>
<organism evidence="6 7">
    <name type="scientific">Frankliniella occidentalis</name>
    <name type="common">Western flower thrips</name>
    <name type="synonym">Euthrips occidentalis</name>
    <dbReference type="NCBI Taxonomy" id="133901"/>
    <lineage>
        <taxon>Eukaryota</taxon>
        <taxon>Metazoa</taxon>
        <taxon>Ecdysozoa</taxon>
        <taxon>Arthropoda</taxon>
        <taxon>Hexapoda</taxon>
        <taxon>Insecta</taxon>
        <taxon>Pterygota</taxon>
        <taxon>Neoptera</taxon>
        <taxon>Paraneoptera</taxon>
        <taxon>Thysanoptera</taxon>
        <taxon>Terebrantia</taxon>
        <taxon>Thripoidea</taxon>
        <taxon>Thripidae</taxon>
        <taxon>Frankliniella</taxon>
    </lineage>
</organism>
<dbReference type="Gene3D" id="3.40.50.150">
    <property type="entry name" value="Vaccinia Virus protein VP39"/>
    <property type="match status" value="1"/>
</dbReference>
<feature type="region of interest" description="Disordered" evidence="5">
    <location>
        <begin position="38"/>
        <end position="66"/>
    </location>
</feature>
<evidence type="ECO:0000313" key="6">
    <source>
        <dbReference type="Proteomes" id="UP000504606"/>
    </source>
</evidence>
<evidence type="ECO:0000256" key="5">
    <source>
        <dbReference type="SAM" id="MobiDB-lite"/>
    </source>
</evidence>
<keyword evidence="4" id="KW-0949">S-adenosyl-L-methionine</keyword>
<gene>
    <name evidence="7" type="primary">LOC127751117</name>
</gene>
<dbReference type="InterPro" id="IPR050390">
    <property type="entry name" value="C5-Methyltransferase"/>
</dbReference>
<keyword evidence="2" id="KW-0489">Methyltransferase</keyword>
<dbReference type="Pfam" id="PF00145">
    <property type="entry name" value="DNA_methylase"/>
    <property type="match status" value="1"/>
</dbReference>
<evidence type="ECO:0000313" key="7">
    <source>
        <dbReference type="RefSeq" id="XP_052130151.1"/>
    </source>
</evidence>
<dbReference type="SUPFAM" id="SSF53335">
    <property type="entry name" value="S-adenosyl-L-methionine-dependent methyltransferases"/>
    <property type="match status" value="1"/>
</dbReference>
<dbReference type="PROSITE" id="PS00094">
    <property type="entry name" value="C5_MTASE_1"/>
    <property type="match status" value="1"/>
</dbReference>
<keyword evidence="6" id="KW-1185">Reference proteome</keyword>
<evidence type="ECO:0000256" key="1">
    <source>
        <dbReference type="ARBA" id="ARBA00011975"/>
    </source>
</evidence>
<dbReference type="Proteomes" id="UP000504606">
    <property type="component" value="Unplaced"/>
</dbReference>
<dbReference type="GO" id="GO:0032259">
    <property type="term" value="P:methylation"/>
    <property type="evidence" value="ECO:0007669"/>
    <property type="project" value="UniProtKB-KW"/>
</dbReference>